<dbReference type="EMBL" id="RXGA01000001">
    <property type="protein sequence ID" value="RWX74301.1"/>
    <property type="molecule type" value="Genomic_DNA"/>
</dbReference>
<evidence type="ECO:0000313" key="1">
    <source>
        <dbReference type="EMBL" id="RWX74301.1"/>
    </source>
</evidence>
<dbReference type="Pfam" id="PF09670">
    <property type="entry name" value="Cas_Cas02710"/>
    <property type="match status" value="1"/>
</dbReference>
<comment type="caution">
    <text evidence="1">The sequence shown here is derived from an EMBL/GenBank/DDBJ whole genome shotgun (WGS) entry which is preliminary data.</text>
</comment>
<accession>A0A444L9N2</accession>
<dbReference type="AlphaFoldDB" id="A0A444L9N2"/>
<protein>
    <submittedName>
        <fullName evidence="1">Uncharacterized protein</fullName>
    </submittedName>
</protein>
<reference evidence="1 2" key="1">
    <citation type="submission" date="2018-12" db="EMBL/GenBank/DDBJ databases">
        <title>The complete genome of the methanogenic archaea of the candidate phylum Verstraetearchaeota, obtained from the metagenome of underground thermal water.</title>
        <authorList>
            <person name="Kadnikov V.V."/>
            <person name="Mardanov A.V."/>
            <person name="Beletsky A.V."/>
            <person name="Karnachuk O.V."/>
            <person name="Ravin N.V."/>
        </authorList>
    </citation>
    <scope>NUCLEOTIDE SEQUENCE [LARGE SCALE GENOMIC DNA]</scope>
    <source>
        <strain evidence="1">Ch88</strain>
    </source>
</reference>
<dbReference type="Proteomes" id="UP000288215">
    <property type="component" value="Unassembled WGS sequence"/>
</dbReference>
<evidence type="ECO:0000313" key="2">
    <source>
        <dbReference type="Proteomes" id="UP000288215"/>
    </source>
</evidence>
<proteinExistence type="predicted"/>
<organism evidence="1 2">
    <name type="scientific">Methanosuratincola subterraneus</name>
    <dbReference type="NCBI Taxonomy" id="2593994"/>
    <lineage>
        <taxon>Archaea</taxon>
        <taxon>Thermoproteota</taxon>
        <taxon>Methanosuratincolia</taxon>
        <taxon>Candidatus Methanomethylicales</taxon>
        <taxon>Candidatus Methanomethylicaceae</taxon>
        <taxon>Candidatus Methanosuratincola (ex Vanwonterghem et al. 2016)</taxon>
    </lineage>
</organism>
<sequence>MTKYIANAYDCWDKFMHNDALEHLKKSADCLKQSFSKTDLYKMLCRNRGFLERLRNSGECEKYVYLIADLLNNAERRGEESKFDDAVARLYRAIEMLAEYKLRKLGIMLDKIDECNLPVQIRDKWKDKIKEGRMEIAQREICAS</sequence>
<name>A0A444L9N2_METS7</name>
<gene>
    <name evidence="1" type="ORF">Metus_0326</name>
</gene>